<sequence length="54" mass="5608">MHTASVTRLSCSNFTKRASSPATTAQATTDQTSTPRVIRNATPTRAPSGSTGLD</sequence>
<name>A0A6P2D416_9BACT</name>
<evidence type="ECO:0000313" key="3">
    <source>
        <dbReference type="Proteomes" id="UP000464178"/>
    </source>
</evidence>
<feature type="compositionally biased region" description="Polar residues" evidence="1">
    <location>
        <begin position="41"/>
        <end position="54"/>
    </location>
</feature>
<dbReference type="EMBL" id="LR593886">
    <property type="protein sequence ID" value="VTR94192.1"/>
    <property type="molecule type" value="Genomic_DNA"/>
</dbReference>
<feature type="compositionally biased region" description="Polar residues" evidence="1">
    <location>
        <begin position="1"/>
        <end position="17"/>
    </location>
</feature>
<proteinExistence type="predicted"/>
<accession>A0A6P2D416</accession>
<dbReference type="KEGG" id="gms:SOIL9_35220"/>
<feature type="compositionally biased region" description="Low complexity" evidence="1">
    <location>
        <begin position="18"/>
        <end position="35"/>
    </location>
</feature>
<dbReference type="Proteomes" id="UP000464178">
    <property type="component" value="Chromosome"/>
</dbReference>
<gene>
    <name evidence="2" type="ORF">SOIL9_35220</name>
</gene>
<feature type="region of interest" description="Disordered" evidence="1">
    <location>
        <begin position="1"/>
        <end position="54"/>
    </location>
</feature>
<reference evidence="2 3" key="1">
    <citation type="submission" date="2019-05" db="EMBL/GenBank/DDBJ databases">
        <authorList>
            <consortium name="Science for Life Laboratories"/>
        </authorList>
    </citation>
    <scope>NUCLEOTIDE SEQUENCE [LARGE SCALE GENOMIC DNA]</scope>
    <source>
        <strain evidence="2">Soil9</strain>
    </source>
</reference>
<keyword evidence="3" id="KW-1185">Reference proteome</keyword>
<organism evidence="2 3">
    <name type="scientific">Gemmata massiliana</name>
    <dbReference type="NCBI Taxonomy" id="1210884"/>
    <lineage>
        <taxon>Bacteria</taxon>
        <taxon>Pseudomonadati</taxon>
        <taxon>Planctomycetota</taxon>
        <taxon>Planctomycetia</taxon>
        <taxon>Gemmatales</taxon>
        <taxon>Gemmataceae</taxon>
        <taxon>Gemmata</taxon>
    </lineage>
</organism>
<evidence type="ECO:0000256" key="1">
    <source>
        <dbReference type="SAM" id="MobiDB-lite"/>
    </source>
</evidence>
<evidence type="ECO:0000313" key="2">
    <source>
        <dbReference type="EMBL" id="VTR94192.1"/>
    </source>
</evidence>
<protein>
    <submittedName>
        <fullName evidence="2">Uncharacterized protein</fullName>
    </submittedName>
</protein>
<dbReference type="AlphaFoldDB" id="A0A6P2D416"/>